<evidence type="ECO:0000313" key="3">
    <source>
        <dbReference type="Proteomes" id="UP000265020"/>
    </source>
</evidence>
<evidence type="ECO:0000313" key="2">
    <source>
        <dbReference type="Ensembl" id="ENSCVAP00000022652.1"/>
    </source>
</evidence>
<feature type="region of interest" description="Disordered" evidence="1">
    <location>
        <begin position="59"/>
        <end position="80"/>
    </location>
</feature>
<reference evidence="2" key="2">
    <citation type="submission" date="2025-09" db="UniProtKB">
        <authorList>
            <consortium name="Ensembl"/>
        </authorList>
    </citation>
    <scope>IDENTIFICATION</scope>
</reference>
<keyword evidence="3" id="KW-1185">Reference proteome</keyword>
<dbReference type="GeneTree" id="ENSGT00860000134673"/>
<dbReference type="GO" id="GO:0046651">
    <property type="term" value="P:lymphocyte proliferation"/>
    <property type="evidence" value="ECO:0007669"/>
    <property type="project" value="TreeGrafter"/>
</dbReference>
<dbReference type="PANTHER" id="PTHR47161:SF1">
    <property type="entry name" value="LYMPHOID-SPECIFIC HELICASE"/>
    <property type="match status" value="1"/>
</dbReference>
<name>A0A3Q2DSS1_CYPVA</name>
<feature type="compositionally biased region" description="Basic and acidic residues" evidence="1">
    <location>
        <begin position="61"/>
        <end position="80"/>
    </location>
</feature>
<feature type="compositionally biased region" description="Polar residues" evidence="1">
    <location>
        <begin position="1"/>
        <end position="10"/>
    </location>
</feature>
<dbReference type="Proteomes" id="UP000265020">
    <property type="component" value="Unassembled WGS sequence"/>
</dbReference>
<dbReference type="Ensembl" id="ENSCVAT00000008772.1">
    <property type="protein sequence ID" value="ENSCVAP00000022652.1"/>
    <property type="gene ID" value="ENSCVAG00000005464.1"/>
</dbReference>
<dbReference type="AlphaFoldDB" id="A0A3Q2DSS1"/>
<dbReference type="PANTHER" id="PTHR47161">
    <property type="entry name" value="LYMPHOID-SPECIFIC HELICASE"/>
    <property type="match status" value="1"/>
</dbReference>
<sequence>METRTGQSRPFGSGGQGLGPHSVSARNINLLLPDGGVKSDEPSEVVITKEMEAEEQQLMEEGERKEEEMMKKAQESWQKDSQDMRFKRLQHLLQKSNIYSKFLLTKMEQQQQEV</sequence>
<protein>
    <submittedName>
        <fullName evidence="2">Uncharacterized protein</fullName>
    </submittedName>
</protein>
<dbReference type="STRING" id="28743.ENSCVAP00000022652"/>
<dbReference type="GO" id="GO:0005634">
    <property type="term" value="C:nucleus"/>
    <property type="evidence" value="ECO:0007669"/>
    <property type="project" value="TreeGrafter"/>
</dbReference>
<accession>A0A3Q2DSS1</accession>
<dbReference type="GO" id="GO:0031508">
    <property type="term" value="P:pericentric heterochromatin formation"/>
    <property type="evidence" value="ECO:0007669"/>
    <property type="project" value="TreeGrafter"/>
</dbReference>
<organism evidence="2 3">
    <name type="scientific">Cyprinodon variegatus</name>
    <name type="common">Sheepshead minnow</name>
    <dbReference type="NCBI Taxonomy" id="28743"/>
    <lineage>
        <taxon>Eukaryota</taxon>
        <taxon>Metazoa</taxon>
        <taxon>Chordata</taxon>
        <taxon>Craniata</taxon>
        <taxon>Vertebrata</taxon>
        <taxon>Euteleostomi</taxon>
        <taxon>Actinopterygii</taxon>
        <taxon>Neopterygii</taxon>
        <taxon>Teleostei</taxon>
        <taxon>Neoteleostei</taxon>
        <taxon>Acanthomorphata</taxon>
        <taxon>Ovalentaria</taxon>
        <taxon>Atherinomorphae</taxon>
        <taxon>Cyprinodontiformes</taxon>
        <taxon>Cyprinodontidae</taxon>
        <taxon>Cyprinodon</taxon>
    </lineage>
</organism>
<dbReference type="GO" id="GO:0006346">
    <property type="term" value="P:DNA methylation-dependent constitutive heterochromatin formation"/>
    <property type="evidence" value="ECO:0007669"/>
    <property type="project" value="TreeGrafter"/>
</dbReference>
<dbReference type="GO" id="GO:0005721">
    <property type="term" value="C:pericentric heterochromatin"/>
    <property type="evidence" value="ECO:0007669"/>
    <property type="project" value="TreeGrafter"/>
</dbReference>
<feature type="region of interest" description="Disordered" evidence="1">
    <location>
        <begin position="1"/>
        <end position="26"/>
    </location>
</feature>
<evidence type="ECO:0000256" key="1">
    <source>
        <dbReference type="SAM" id="MobiDB-lite"/>
    </source>
</evidence>
<dbReference type="GO" id="GO:0003682">
    <property type="term" value="F:chromatin binding"/>
    <property type="evidence" value="ECO:0007669"/>
    <property type="project" value="TreeGrafter"/>
</dbReference>
<dbReference type="GO" id="GO:0044027">
    <property type="term" value="P:negative regulation of gene expression via chromosomal CpG island methylation"/>
    <property type="evidence" value="ECO:0007669"/>
    <property type="project" value="TreeGrafter"/>
</dbReference>
<reference evidence="2" key="1">
    <citation type="submission" date="2025-08" db="UniProtKB">
        <authorList>
            <consortium name="Ensembl"/>
        </authorList>
    </citation>
    <scope>IDENTIFICATION</scope>
</reference>
<proteinExistence type="predicted"/>